<dbReference type="EMBL" id="LNYC01000063">
    <property type="protein sequence ID" value="KTC98475.1"/>
    <property type="molecule type" value="Genomic_DNA"/>
</dbReference>
<name>A0A0W0TSW1_9GAMM</name>
<evidence type="ECO:0000313" key="8">
    <source>
        <dbReference type="Proteomes" id="UP000054785"/>
    </source>
</evidence>
<keyword evidence="2" id="KW-0813">Transport</keyword>
<dbReference type="PATRIC" id="fig|45065.4.peg.1684"/>
<evidence type="ECO:0000313" key="7">
    <source>
        <dbReference type="EMBL" id="KTC98475.1"/>
    </source>
</evidence>
<keyword evidence="5" id="KW-1133">Transmembrane helix</keyword>
<keyword evidence="8" id="KW-1185">Reference proteome</keyword>
<gene>
    <name evidence="7" type="ORF">Lgee_1552</name>
</gene>
<dbReference type="GO" id="GO:0005886">
    <property type="term" value="C:plasma membrane"/>
    <property type="evidence" value="ECO:0007669"/>
    <property type="project" value="UniProtKB-SubCell"/>
</dbReference>
<evidence type="ECO:0000256" key="1">
    <source>
        <dbReference type="ARBA" id="ARBA00004651"/>
    </source>
</evidence>
<dbReference type="CDD" id="cd06173">
    <property type="entry name" value="MFS_MefA_like"/>
    <property type="match status" value="1"/>
</dbReference>
<protein>
    <submittedName>
        <fullName evidence="7">2-acylglycerophosphoethanolamine acyltransferase</fullName>
    </submittedName>
</protein>
<organism evidence="7 8">
    <name type="scientific">Legionella geestiana</name>
    <dbReference type="NCBI Taxonomy" id="45065"/>
    <lineage>
        <taxon>Bacteria</taxon>
        <taxon>Pseudomonadati</taxon>
        <taxon>Pseudomonadota</taxon>
        <taxon>Gammaproteobacteria</taxon>
        <taxon>Legionellales</taxon>
        <taxon>Legionellaceae</taxon>
        <taxon>Legionella</taxon>
    </lineage>
</organism>
<evidence type="ECO:0000256" key="5">
    <source>
        <dbReference type="ARBA" id="ARBA00022989"/>
    </source>
</evidence>
<keyword evidence="6" id="KW-0472">Membrane</keyword>
<dbReference type="RefSeq" id="WP_028385765.1">
    <property type="nucleotide sequence ID" value="NZ_CAAAHN010000006.1"/>
</dbReference>
<keyword evidence="7" id="KW-0808">Transferase</keyword>
<dbReference type="InterPro" id="IPR011701">
    <property type="entry name" value="MFS"/>
</dbReference>
<keyword evidence="7" id="KW-0012">Acyltransferase</keyword>
<evidence type="ECO:0000256" key="4">
    <source>
        <dbReference type="ARBA" id="ARBA00022692"/>
    </source>
</evidence>
<dbReference type="GO" id="GO:0016746">
    <property type="term" value="F:acyltransferase activity"/>
    <property type="evidence" value="ECO:0007669"/>
    <property type="project" value="UniProtKB-KW"/>
</dbReference>
<sequence>MKAPDTPLLKSRFFLPLFITQFLAAFNDNAFKLAILTTISYHLSRSMQSSEQYQALAGALFILPFFLLSATAGELADCIDKSRIIRWIKIIEALLMLVGAAGLLFSNIPCLLATLTGMGIHSTFFGPIKFSILPDHLPEKDLLEATGLIEGSTWIAILAGTTLGTLSIGSSVSEHPDIAITLTLTAAAIGLFTSFLIPPAPPAVAIHKLHLDWNLLRSTKRLLQNALQKDGNSAVFIAISWFWVLGAVMLTKLPDYVHYVLGAETTVFATFLAIFSIGTGIGSLTINLFLKGRAHLRHVPWILLVISIFACDLYFTEPATLPEGALHHVHTFFRHPAHWRIVLDFLVIAIMCGFCIVPLYTWLQIHNGESVRSRIIAANNVINSFFIVISSLFVMALAMAGVHIVTIFLILGLLSFMVAIILWKRLPTAEIHAT</sequence>
<keyword evidence="3" id="KW-1003">Cell membrane</keyword>
<dbReference type="PANTHER" id="PTHR43266:SF2">
    <property type="entry name" value="MAJOR FACILITATOR SUPERFAMILY (MFS) PROFILE DOMAIN-CONTAINING PROTEIN"/>
    <property type="match status" value="1"/>
</dbReference>
<dbReference type="GO" id="GO:0022857">
    <property type="term" value="F:transmembrane transporter activity"/>
    <property type="evidence" value="ECO:0007669"/>
    <property type="project" value="InterPro"/>
</dbReference>
<dbReference type="Gene3D" id="1.20.1250.20">
    <property type="entry name" value="MFS general substrate transporter like domains"/>
    <property type="match status" value="1"/>
</dbReference>
<dbReference type="Pfam" id="PF07690">
    <property type="entry name" value="MFS_1"/>
    <property type="match status" value="1"/>
</dbReference>
<comment type="caution">
    <text evidence="7">The sequence shown here is derived from an EMBL/GenBank/DDBJ whole genome shotgun (WGS) entry which is preliminary data.</text>
</comment>
<dbReference type="AlphaFoldDB" id="A0A0W0TSW1"/>
<dbReference type="PANTHER" id="PTHR43266">
    <property type="entry name" value="MACROLIDE-EFFLUX PROTEIN"/>
    <property type="match status" value="1"/>
</dbReference>
<dbReference type="STRING" id="45065.Lgee_1552"/>
<proteinExistence type="predicted"/>
<evidence type="ECO:0000256" key="3">
    <source>
        <dbReference type="ARBA" id="ARBA00022475"/>
    </source>
</evidence>
<reference evidence="7 8" key="1">
    <citation type="submission" date="2015-11" db="EMBL/GenBank/DDBJ databases">
        <title>Genomic analysis of 38 Legionella species identifies large and diverse effector repertoires.</title>
        <authorList>
            <person name="Burstein D."/>
            <person name="Amaro F."/>
            <person name="Zusman T."/>
            <person name="Lifshitz Z."/>
            <person name="Cohen O."/>
            <person name="Gilbert J.A."/>
            <person name="Pupko T."/>
            <person name="Shuman H.A."/>
            <person name="Segal G."/>
        </authorList>
    </citation>
    <scope>NUCLEOTIDE SEQUENCE [LARGE SCALE GENOMIC DNA]</scope>
    <source>
        <strain evidence="7 8">ATCC 49504</strain>
    </source>
</reference>
<evidence type="ECO:0000256" key="2">
    <source>
        <dbReference type="ARBA" id="ARBA00022448"/>
    </source>
</evidence>
<dbReference type="InterPro" id="IPR036259">
    <property type="entry name" value="MFS_trans_sf"/>
</dbReference>
<keyword evidence="4" id="KW-0812">Transmembrane</keyword>
<accession>A0A0W0TSW1</accession>
<comment type="subcellular location">
    <subcellularLocation>
        <location evidence="1">Cell membrane</location>
        <topology evidence="1">Multi-pass membrane protein</topology>
    </subcellularLocation>
</comment>
<evidence type="ECO:0000256" key="6">
    <source>
        <dbReference type="ARBA" id="ARBA00023136"/>
    </source>
</evidence>
<dbReference type="SUPFAM" id="SSF103473">
    <property type="entry name" value="MFS general substrate transporter"/>
    <property type="match status" value="1"/>
</dbReference>
<dbReference type="Proteomes" id="UP000054785">
    <property type="component" value="Unassembled WGS sequence"/>
</dbReference>
<dbReference type="OrthoDB" id="9803968at2"/>